<sequence>MSKESHKDFQQMSVTALQLGVGFLFNSFFRCKKKTKPLLDEWVELIDEILDKSKEACNWLVEYLSSSEGSSYIKPFLLECPCRDVRYTMARLLERLISSHFRHGGVSTQKCFNEIVEIILYMLNKDVVDHCKNSFHYFQVIKSYVQLLRSCQMEEYATGMATCCLTRRWKSLLYQLFNDIKGEYSIL</sequence>
<dbReference type="RefSeq" id="XP_022314147.1">
    <property type="nucleotide sequence ID" value="XM_022458439.1"/>
</dbReference>
<dbReference type="SUPFAM" id="SSF48371">
    <property type="entry name" value="ARM repeat"/>
    <property type="match status" value="1"/>
</dbReference>
<keyword evidence="1" id="KW-1133">Transmembrane helix</keyword>
<protein>
    <submittedName>
        <fullName evidence="3">Ubiquitin carboxyl-terminal hydrolase 24-like</fullName>
    </submittedName>
</protein>
<gene>
    <name evidence="3" type="primary">LOC111118808</name>
</gene>
<evidence type="ECO:0000256" key="1">
    <source>
        <dbReference type="SAM" id="Phobius"/>
    </source>
</evidence>
<feature type="transmembrane region" description="Helical" evidence="1">
    <location>
        <begin position="12"/>
        <end position="29"/>
    </location>
</feature>
<accession>A0A8B8CEE2</accession>
<evidence type="ECO:0000313" key="2">
    <source>
        <dbReference type="Proteomes" id="UP000694844"/>
    </source>
</evidence>
<name>A0A8B8CEE2_CRAVI</name>
<dbReference type="GeneID" id="111118808"/>
<dbReference type="AlphaFoldDB" id="A0A8B8CEE2"/>
<keyword evidence="1" id="KW-0812">Transmembrane</keyword>
<reference evidence="3" key="1">
    <citation type="submission" date="2025-08" db="UniProtKB">
        <authorList>
            <consortium name="RefSeq"/>
        </authorList>
    </citation>
    <scope>IDENTIFICATION</scope>
    <source>
        <tissue evidence="3">Whole sample</tissue>
    </source>
</reference>
<keyword evidence="1" id="KW-0472">Membrane</keyword>
<organism evidence="2 3">
    <name type="scientific">Crassostrea virginica</name>
    <name type="common">Eastern oyster</name>
    <dbReference type="NCBI Taxonomy" id="6565"/>
    <lineage>
        <taxon>Eukaryota</taxon>
        <taxon>Metazoa</taxon>
        <taxon>Spiralia</taxon>
        <taxon>Lophotrochozoa</taxon>
        <taxon>Mollusca</taxon>
        <taxon>Bivalvia</taxon>
        <taxon>Autobranchia</taxon>
        <taxon>Pteriomorphia</taxon>
        <taxon>Ostreida</taxon>
        <taxon>Ostreoidea</taxon>
        <taxon>Ostreidae</taxon>
        <taxon>Crassostrea</taxon>
    </lineage>
</organism>
<dbReference type="InterPro" id="IPR016024">
    <property type="entry name" value="ARM-type_fold"/>
</dbReference>
<dbReference type="OrthoDB" id="289038at2759"/>
<dbReference type="Proteomes" id="UP000694844">
    <property type="component" value="Chromosome 2"/>
</dbReference>
<keyword evidence="2" id="KW-1185">Reference proteome</keyword>
<evidence type="ECO:0000313" key="3">
    <source>
        <dbReference type="RefSeq" id="XP_022314147.1"/>
    </source>
</evidence>
<dbReference type="KEGG" id="cvn:111118808"/>
<proteinExistence type="predicted"/>